<dbReference type="AlphaFoldDB" id="A0A9P6XPU6"/>
<evidence type="ECO:0000313" key="2">
    <source>
        <dbReference type="EMBL" id="KAG1529946.1"/>
    </source>
</evidence>
<organism evidence="2 3">
    <name type="scientific">Rhizopus delemar</name>
    <dbReference type="NCBI Taxonomy" id="936053"/>
    <lineage>
        <taxon>Eukaryota</taxon>
        <taxon>Fungi</taxon>
        <taxon>Fungi incertae sedis</taxon>
        <taxon>Mucoromycota</taxon>
        <taxon>Mucoromycotina</taxon>
        <taxon>Mucoromycetes</taxon>
        <taxon>Mucorales</taxon>
        <taxon>Mucorineae</taxon>
        <taxon>Rhizopodaceae</taxon>
        <taxon>Rhizopus</taxon>
    </lineage>
</organism>
<feature type="compositionally biased region" description="Low complexity" evidence="1">
    <location>
        <begin position="16"/>
        <end position="44"/>
    </location>
</feature>
<evidence type="ECO:0000313" key="3">
    <source>
        <dbReference type="Proteomes" id="UP000740926"/>
    </source>
</evidence>
<proteinExistence type="predicted"/>
<reference evidence="2 3" key="1">
    <citation type="journal article" date="2020" name="Microb. Genom.">
        <title>Genetic diversity of clinical and environmental Mucorales isolates obtained from an investigation of mucormycosis cases among solid organ transplant recipients.</title>
        <authorList>
            <person name="Nguyen M.H."/>
            <person name="Kaul D."/>
            <person name="Muto C."/>
            <person name="Cheng S.J."/>
            <person name="Richter R.A."/>
            <person name="Bruno V.M."/>
            <person name="Liu G."/>
            <person name="Beyhan S."/>
            <person name="Sundermann A.J."/>
            <person name="Mounaud S."/>
            <person name="Pasculle A.W."/>
            <person name="Nierman W.C."/>
            <person name="Driscoll E."/>
            <person name="Cumbie R."/>
            <person name="Clancy C.J."/>
            <person name="Dupont C.L."/>
        </authorList>
    </citation>
    <scope>NUCLEOTIDE SEQUENCE [LARGE SCALE GENOMIC DNA]</scope>
    <source>
        <strain evidence="2 3">GL24</strain>
    </source>
</reference>
<comment type="caution">
    <text evidence="2">The sequence shown here is derived from an EMBL/GenBank/DDBJ whole genome shotgun (WGS) entry which is preliminary data.</text>
</comment>
<sequence length="88" mass="9034">MADQCPCRHRRAARRAAFAAHRGRPACRTGPGPGGAAAEPVARGAGDGLHRLRTATRPAPGAADPQPRPAPHAGARRHPGGHAAYRGL</sequence>
<dbReference type="EMBL" id="JAANIU010013581">
    <property type="protein sequence ID" value="KAG1529946.1"/>
    <property type="molecule type" value="Genomic_DNA"/>
</dbReference>
<name>A0A9P6XPU6_9FUNG</name>
<protein>
    <submittedName>
        <fullName evidence="2">Uncharacterized protein</fullName>
    </submittedName>
</protein>
<evidence type="ECO:0000256" key="1">
    <source>
        <dbReference type="SAM" id="MobiDB-lite"/>
    </source>
</evidence>
<keyword evidence="3" id="KW-1185">Reference proteome</keyword>
<dbReference type="Proteomes" id="UP000740926">
    <property type="component" value="Unassembled WGS sequence"/>
</dbReference>
<accession>A0A9P6XPU6</accession>
<feature type="region of interest" description="Disordered" evidence="1">
    <location>
        <begin position="16"/>
        <end position="88"/>
    </location>
</feature>
<gene>
    <name evidence="2" type="ORF">G6F50_017652</name>
</gene>